<dbReference type="Pfam" id="PF03167">
    <property type="entry name" value="UDG"/>
    <property type="match status" value="1"/>
</dbReference>
<dbReference type="Proteomes" id="UP000184085">
    <property type="component" value="Unassembled WGS sequence"/>
</dbReference>
<dbReference type="Gene3D" id="3.40.470.10">
    <property type="entry name" value="Uracil-DNA glycosylase-like domain"/>
    <property type="match status" value="1"/>
</dbReference>
<sequence length="228" mass="25140">MNTPESFVEELAAVDLVNTFNPYSDICPIHDTVDAARARRENLKRCLEAAMNARADTIWIARDLGYRGGRRTGVPLTDEAHLTEAEHLFGGITLARATTGPALAERTATVTWQLLSSIGRPVMLWNVFPLHPHAPDDPMTNRSHRKTERSATWPFLLALLEMLQPKRLVAIGRDAGEALADLDLPVSQVRHPSYGGQSEFIAGIEAIYNLSSSARRPETATLPFAEFA</sequence>
<keyword evidence="3" id="KW-1185">Reference proteome</keyword>
<evidence type="ECO:0000313" key="3">
    <source>
        <dbReference type="Proteomes" id="UP000184085"/>
    </source>
</evidence>
<dbReference type="SUPFAM" id="SSF52141">
    <property type="entry name" value="Uracil-DNA glycosylase-like"/>
    <property type="match status" value="1"/>
</dbReference>
<dbReference type="RefSeq" id="WP_072704026.1">
    <property type="nucleotide sequence ID" value="NZ_FMJB01000022.1"/>
</dbReference>
<gene>
    <name evidence="2" type="ORF">KARMA_0662</name>
</gene>
<dbReference type="EMBL" id="FMJB01000022">
    <property type="protein sequence ID" value="SCM66486.1"/>
    <property type="molecule type" value="Genomic_DNA"/>
</dbReference>
<name>A0A1M4N0A4_9RHOB</name>
<evidence type="ECO:0000313" key="2">
    <source>
        <dbReference type="EMBL" id="SCM66486.1"/>
    </source>
</evidence>
<organism evidence="2 3">
    <name type="scientific">Donghicola eburneus</name>
    <dbReference type="NCBI Taxonomy" id="393278"/>
    <lineage>
        <taxon>Bacteria</taxon>
        <taxon>Pseudomonadati</taxon>
        <taxon>Pseudomonadota</taxon>
        <taxon>Alphaproteobacteria</taxon>
        <taxon>Rhodobacterales</taxon>
        <taxon>Roseobacteraceae</taxon>
        <taxon>Donghicola</taxon>
    </lineage>
</organism>
<evidence type="ECO:0000259" key="1">
    <source>
        <dbReference type="Pfam" id="PF03167"/>
    </source>
</evidence>
<proteinExistence type="predicted"/>
<dbReference type="InterPro" id="IPR036895">
    <property type="entry name" value="Uracil-DNA_glycosylase-like_sf"/>
</dbReference>
<dbReference type="CDD" id="cd10035">
    <property type="entry name" value="UDG_like"/>
    <property type="match status" value="1"/>
</dbReference>
<protein>
    <submittedName>
        <fullName evidence="2">Uracil-DNA glycosylase</fullName>
    </submittedName>
</protein>
<dbReference type="InterPro" id="IPR005122">
    <property type="entry name" value="Uracil-DNA_glycosylase-like"/>
</dbReference>
<feature type="domain" description="Uracil-DNA glycosylase-like" evidence="1">
    <location>
        <begin position="117"/>
        <end position="194"/>
    </location>
</feature>
<dbReference type="AlphaFoldDB" id="A0A1M4N0A4"/>
<reference evidence="3" key="1">
    <citation type="submission" date="2016-09" db="EMBL/GenBank/DDBJ databases">
        <authorList>
            <person name="Wibberg D."/>
        </authorList>
    </citation>
    <scope>NUCLEOTIDE SEQUENCE [LARGE SCALE GENOMIC DNA]</scope>
</reference>
<accession>A0A1M4N0A4</accession>